<feature type="compositionally biased region" description="Low complexity" evidence="1">
    <location>
        <begin position="206"/>
        <end position="221"/>
    </location>
</feature>
<feature type="region of interest" description="Disordered" evidence="1">
    <location>
        <begin position="197"/>
        <end position="224"/>
    </location>
</feature>
<evidence type="ECO:0000313" key="2">
    <source>
        <dbReference type="EMBL" id="ETW74858.1"/>
    </source>
</evidence>
<dbReference type="HOGENOM" id="CLU_1161275_0_0_1"/>
<evidence type="ECO:0000313" key="3">
    <source>
        <dbReference type="Proteomes" id="UP000030671"/>
    </source>
</evidence>
<dbReference type="RefSeq" id="XP_009553329.1">
    <property type="nucleotide sequence ID" value="XM_009555034.1"/>
</dbReference>
<reference evidence="2 3" key="1">
    <citation type="journal article" date="2012" name="New Phytol.">
        <title>Insight into trade-off between wood decay and parasitism from the genome of a fungal forest pathogen.</title>
        <authorList>
            <person name="Olson A."/>
            <person name="Aerts A."/>
            <person name="Asiegbu F."/>
            <person name="Belbahri L."/>
            <person name="Bouzid O."/>
            <person name="Broberg A."/>
            <person name="Canback B."/>
            <person name="Coutinho P.M."/>
            <person name="Cullen D."/>
            <person name="Dalman K."/>
            <person name="Deflorio G."/>
            <person name="van Diepen L.T."/>
            <person name="Dunand C."/>
            <person name="Duplessis S."/>
            <person name="Durling M."/>
            <person name="Gonthier P."/>
            <person name="Grimwood J."/>
            <person name="Fossdal C.G."/>
            <person name="Hansson D."/>
            <person name="Henrissat B."/>
            <person name="Hietala A."/>
            <person name="Himmelstrand K."/>
            <person name="Hoffmeister D."/>
            <person name="Hogberg N."/>
            <person name="James T.Y."/>
            <person name="Karlsson M."/>
            <person name="Kohler A."/>
            <person name="Kues U."/>
            <person name="Lee Y.H."/>
            <person name="Lin Y.C."/>
            <person name="Lind M."/>
            <person name="Lindquist E."/>
            <person name="Lombard V."/>
            <person name="Lucas S."/>
            <person name="Lunden K."/>
            <person name="Morin E."/>
            <person name="Murat C."/>
            <person name="Park J."/>
            <person name="Raffaello T."/>
            <person name="Rouze P."/>
            <person name="Salamov A."/>
            <person name="Schmutz J."/>
            <person name="Solheim H."/>
            <person name="Stahlberg J."/>
            <person name="Velez H."/>
            <person name="de Vries R.P."/>
            <person name="Wiebenga A."/>
            <person name="Woodward S."/>
            <person name="Yakovlev I."/>
            <person name="Garbelotto M."/>
            <person name="Martin F."/>
            <person name="Grigoriev I.V."/>
            <person name="Stenlid J."/>
        </authorList>
    </citation>
    <scope>NUCLEOTIDE SEQUENCE [LARGE SCALE GENOMIC DNA]</scope>
    <source>
        <strain evidence="2 3">TC 32-1</strain>
    </source>
</reference>
<organism evidence="2 3">
    <name type="scientific">Heterobasidion irregulare (strain TC 32-1)</name>
    <dbReference type="NCBI Taxonomy" id="747525"/>
    <lineage>
        <taxon>Eukaryota</taxon>
        <taxon>Fungi</taxon>
        <taxon>Dikarya</taxon>
        <taxon>Basidiomycota</taxon>
        <taxon>Agaricomycotina</taxon>
        <taxon>Agaricomycetes</taxon>
        <taxon>Russulales</taxon>
        <taxon>Bondarzewiaceae</taxon>
        <taxon>Heterobasidion</taxon>
        <taxon>Heterobasidion annosum species complex</taxon>
    </lineage>
</organism>
<protein>
    <submittedName>
        <fullName evidence="2">Uncharacterized protein</fullName>
    </submittedName>
</protein>
<keyword evidence="3" id="KW-1185">Reference proteome</keyword>
<feature type="compositionally biased region" description="Low complexity" evidence="1">
    <location>
        <begin position="12"/>
        <end position="29"/>
    </location>
</feature>
<dbReference type="KEGG" id="hir:HETIRDRAFT_456377"/>
<dbReference type="AlphaFoldDB" id="W4JMV1"/>
<dbReference type="Proteomes" id="UP000030671">
    <property type="component" value="Unassembled WGS sequence"/>
</dbReference>
<name>W4JMV1_HETIT</name>
<gene>
    <name evidence="2" type="ORF">HETIRDRAFT_456377</name>
</gene>
<proteinExistence type="predicted"/>
<dbReference type="EMBL" id="KI925467">
    <property type="protein sequence ID" value="ETW74858.1"/>
    <property type="molecule type" value="Genomic_DNA"/>
</dbReference>
<accession>W4JMV1</accession>
<dbReference type="GeneID" id="20676737"/>
<evidence type="ECO:0000256" key="1">
    <source>
        <dbReference type="SAM" id="MobiDB-lite"/>
    </source>
</evidence>
<sequence length="239" mass="25331">MTILLRIASAVPTLPESSSPPLSSTATSRLRLRPRSHRPPARIPGPLALTLTLTHNPQPTACSPALCFQGRPTSDTDPRTSDFRLPYHGVRQMPATPDVARHGPPLSRAHASAQFHAYLILGRGMTPSRVACQSRARYGFRSSKLCSHGGDAVRRGGGGGGGTLLSLSSSAASARIGHARVLHSAFCVLPATQEPTHALPPLNPSQPRTPARPTARPQGRGSWDKLLFLADAQRPPALA</sequence>
<feature type="region of interest" description="Disordered" evidence="1">
    <location>
        <begin position="12"/>
        <end position="44"/>
    </location>
</feature>
<feature type="compositionally biased region" description="Basic residues" evidence="1">
    <location>
        <begin position="30"/>
        <end position="40"/>
    </location>
</feature>
<dbReference type="InParanoid" id="W4JMV1"/>